<comment type="catalytic activity">
    <reaction evidence="18 21">
        <text>a 5'-end (5'-triphosphoguanosine)-adenylyl-adenylyl-cytidylyl-adenosine in mRNA + S-adenosyl-L-methionine = a 5'-end (5'-triphosphoguanosine)-(2'-O-methyladenylyl)-adenylyl-cytidylyl-adenosine in mRNA + S-adenosyl-L-homocysteine + H(+)</text>
        <dbReference type="Rhea" id="RHEA:65380"/>
        <dbReference type="Rhea" id="RHEA-COMP:16797"/>
        <dbReference type="Rhea" id="RHEA-COMP:16801"/>
        <dbReference type="ChEBI" id="CHEBI:15378"/>
        <dbReference type="ChEBI" id="CHEBI:57856"/>
        <dbReference type="ChEBI" id="CHEBI:59789"/>
        <dbReference type="ChEBI" id="CHEBI:156482"/>
        <dbReference type="ChEBI" id="CHEBI:156484"/>
    </reaction>
</comment>
<comment type="catalytic activity">
    <reaction evidence="21">
        <text>RNA(n) + a ribonucleoside 5'-triphosphate = RNA(n+1) + diphosphate</text>
        <dbReference type="Rhea" id="RHEA:21248"/>
        <dbReference type="Rhea" id="RHEA-COMP:14527"/>
        <dbReference type="Rhea" id="RHEA-COMP:17342"/>
        <dbReference type="ChEBI" id="CHEBI:33019"/>
        <dbReference type="ChEBI" id="CHEBI:61557"/>
        <dbReference type="ChEBI" id="CHEBI:140395"/>
        <dbReference type="EC" id="2.7.7.48"/>
    </reaction>
</comment>
<evidence type="ECO:0000313" key="24">
    <source>
        <dbReference type="EMBL" id="ADI80729.1"/>
    </source>
</evidence>
<keyword evidence="6 21" id="KW-0808">Transferase</keyword>
<evidence type="ECO:0000256" key="4">
    <source>
        <dbReference type="ARBA" id="ARBA00022603"/>
    </source>
</evidence>
<name>D8WJ42_9MONO</name>
<comment type="similarity">
    <text evidence="2 21">Belongs to the paramyxovirus L protein family.</text>
</comment>
<feature type="domain" description="Mononegavirus-type SAM-dependent 2'-O-MTase" evidence="23">
    <location>
        <begin position="1789"/>
        <end position="2002"/>
    </location>
</feature>
<dbReference type="Proteomes" id="UP000162341">
    <property type="component" value="Segment"/>
</dbReference>
<protein>
    <recommendedName>
        <fullName evidence="21">RNA-directed RNA polymerase L</fullName>
        <shortName evidence="21">Protein L</shortName>
    </recommendedName>
    <alternativeName>
        <fullName evidence="21">Large structural protein</fullName>
    </alternativeName>
    <alternativeName>
        <fullName evidence="21">Replicase</fullName>
    </alternativeName>
    <alternativeName>
        <fullName evidence="21">Transcriptase</fullName>
    </alternativeName>
    <domain>
        <recommendedName>
            <fullName evidence="21">RNA-directed RNA polymerase</fullName>
            <ecNumber evidence="21">2.7.7.48</ecNumber>
        </recommendedName>
    </domain>
    <domain>
        <recommendedName>
            <fullName evidence="21">GTP phosphohydrolase</fullName>
            <ecNumber evidence="21">3.6.1.-</ecNumber>
        </recommendedName>
    </domain>
    <domain>
        <recommendedName>
            <fullName evidence="21">GDP polyribonucleotidyltransferase</fullName>
            <ecNumber evidence="21">2.7.7.88</ecNumber>
        </recommendedName>
        <alternativeName>
            <fullName evidence="21">PRNTase</fullName>
        </alternativeName>
    </domain>
    <domain>
        <recommendedName>
            <fullName evidence="21">mRNA (nucleoside-2'-O-)-methyltransferase</fullName>
            <shortName evidence="21">N1-2'-O-MTase</shortName>
            <ecNumber evidence="21">2.1.1.-</ecNumber>
        </recommendedName>
    </domain>
    <domain>
        <recommendedName>
            <fullName evidence="21">mRNA (guanine-N(7)-)-methyltransferase</fullName>
            <shortName evidence="21">G-N7-MTase</shortName>
        </recommendedName>
    </domain>
</protein>
<keyword evidence="21" id="KW-1035">Host cytoplasm</keyword>
<evidence type="ECO:0000256" key="21">
    <source>
        <dbReference type="PIRNR" id="PIRNR000830"/>
    </source>
</evidence>
<dbReference type="EC" id="2.1.1.-" evidence="21"/>
<evidence type="ECO:0000256" key="8">
    <source>
        <dbReference type="ARBA" id="ARBA00022695"/>
    </source>
</evidence>
<evidence type="ECO:0000256" key="5">
    <source>
        <dbReference type="ARBA" id="ARBA00022664"/>
    </source>
</evidence>
<dbReference type="InterPro" id="IPR016269">
    <property type="entry name" value="RNA-dir_pol_paramyxovirus"/>
</dbReference>
<keyword evidence="12 21" id="KW-0946">Virion</keyword>
<keyword evidence="13 21" id="KW-0693">Viral RNA replication</keyword>
<evidence type="ECO:0000256" key="11">
    <source>
        <dbReference type="ARBA" id="ARBA00022840"/>
    </source>
</evidence>
<dbReference type="PROSITE" id="PS50526">
    <property type="entry name" value="RDRP_SSRNA_NEG_NONSEG"/>
    <property type="match status" value="1"/>
</dbReference>
<evidence type="ECO:0000313" key="25">
    <source>
        <dbReference type="Proteomes" id="UP000162341"/>
    </source>
</evidence>
<evidence type="ECO:0000256" key="20">
    <source>
        <dbReference type="ARBA" id="ARBA00048548"/>
    </source>
</evidence>
<sequence length="2271" mass="256938">MAATSQIILPEVHLDSPIVENKLLYLLQLGELPIFDSYYEHDFFPEVDWPRVRREENKLFSRLNEVRDRLLSKTLSATTRKLHHSLLPTPIPWPRCMPELHSVTIKHSLQRFTDAELTITHAAESISQGLSSVINELADKLTGKSDLFSRNIQSCMDHSSHTRPNGLIDIAQIAQSTDWKDNFNQWFLIRHLMRQLIMDNNTGKISIPPIEIDDRQMSVIITPELVTIWIGKTNHVFYFTFEMTLMVCDMYEGRMNAIMLTTMSCYLSPLRNRLQRLYYLVDSLCEIIGNNVYSIVASMESLVYGKIQLADPVPDVAGEFYSFIITEMLSALIETKMFTIQEATTVVERISECYDNLSPDLIAELLCLMRMWGHPSLSAEKAADKVRKSMCAAKVIDLETNLKTLAFFHGILINGYRRKHNGIWPKCTLPPNASLSLAELKHDNSELPHHYILQHWKEVAFIQFEKSFDADPGEELSIFMKDKAISAPKKDWMSVFRRSLIKPICEKLGAPLPNAFNRRLLLNFLSDSNFDPDKELEYVTTGRYLDDDSFCASYSLKEKEIKETGRIFAKLTKNMRSCQVMSESLLANHAGKLFKENGVVLDNLNLTKSLLTMSQIGLISKQSRRNVRENVTVMTKVHKRSNLANTKIQSSHGPSSPTTDEQLEIAAFFLTTDLEKYCLNWRYQSIAMFANSMNQLYGYPHLFEWIHPRLMRSTLYVGDPYNPPRNIHSTDLDEMKNEGIFIVSPRGGIEGLCQKLWTMISISIIILSAAESGTRVMSMVQGDNQTIAITTKVPRSIPHKDKKRIAYENSKAFIERLRVNNHHMGHHLKSQETILSSNFFVYSKRIFINGRILNQSLKNMSKANLISDVLGECTQSSCSNLTTTIMRLTENGVEKDICYWLSFYLSIKQLTFDLLFPLTSQFEDPVTAAYLNHPHLIGRICAIPSQLGGLNYYAMSRLFCRNIGDPLTSATSDLKRLITHKVIPEWYLSNLINRHPGEGGWNTLASDPYALNIDYIYPPTSFLKRHTQKVLMENSINPMLSGVFSENSSDEEAALARFLLDRPLVMPRVAHIVIEQTSCGRRRQIQGYLDTTRTMMKHALNKQPPGYQKVERIIEYNRLYLNYNLEIIKKPIKKKTKIIIKASMLDLCSIDISKLLRRLSWSPLLGGRPLEGLETPDPIELIFGSLVDGCNICHYCLAGDKKFTWFFIPSGILLDSPPEDNPPMRVPYVGSRTDERRVASIGYVKGASVSLKSALRCAGIYIWAFGDTETNWEDALELANTRVNINMDQLRTLTPMPTSANLTHRLDDGLSQMKFTPASSYAFSCYVHISNDNQNLEQLDKLLDSNLIYQQVMILGLGLIETWLAAPNTENEEDISVHLHTGSSCCIRPVDMCVLNETEAEVPHLLVPRANKFVFDDNPLDNEQIEIIDNVMIQSRLSGVDCLTIQEKIPLLAHLIALQFAHSLIGLDESTSLVNDAVVDADYAANWISECLNTYLDRVFYYTAWNILLDLSYQMYYMRITSVNSVLDYLGIVLARIPGLALSGIASTINHPKILRRMINLGILVPSNSPYLATLNYHKLTTDAIMWGAHQVLADLQSGRDIEIIIPSEDSTELSDRTLNLIARKLTLMALVVAPDSALPYVRGLPPDQKCKVLTDYLVQLVLTMTSDPEIINSWRSVIQMPKLSAFPHNLFYLTRKMLNAVRDSSEGQALLEQFYGSFGFLESDLNVQLMDLASGSQGDSKSLTVFDVVQELFNSAHNVERLCFPTGDIQLDLEPIGHVTPPTHHVLRPIGLSSTSWYKGITLINYLKGLKLPIGDHLYLAEGSGAIMTIIEAYFPGEHIFYNSFFTSGQCPPQRNFQPMPTQFTESIVYQHLQNDIPCDMGFVQDFIPLWSGNSKQTDLSRKECVNFILDRIPSSTVSILSCDLEEGFISNPNELSSALLHVLLLSFILVKESGVTILKTDLMPFSKLSKLVTILSHRYTKIDAVRSAYSDPSHHEIFLVCIAGPGMGIGEFNMALHKANTDAQQGFSIINPLRHHELLHMTADSSNNVMDIIDMQIKLAQASENEDDHILLSRLGCRSQTDKLLSIKASKSMDEFLHRVASLITVYLKESINIIESYNEDRTRLIFMAYNVSAYGKIKTSAKICAKTILDITIRNWTLLGFPLRKLVAASLRLGEFSAGLVINAKDFLQRSNARKYIKTSVGLEQLDIELSQNLRLLLSRAEQKTVWKQIGAINLVSSLENDSDTLWGDAYLEDEPEQPEFDIAGEEI</sequence>
<evidence type="ECO:0000259" key="23">
    <source>
        <dbReference type="PROSITE" id="PS51590"/>
    </source>
</evidence>
<dbReference type="InterPro" id="IPR039736">
    <property type="entry name" value="L_poly_C"/>
</dbReference>
<dbReference type="GO" id="GO:0003924">
    <property type="term" value="F:GTPase activity"/>
    <property type="evidence" value="ECO:0007669"/>
    <property type="project" value="RHEA"/>
</dbReference>
<dbReference type="EC" id="2.7.7.48" evidence="21"/>
<evidence type="ECO:0000256" key="9">
    <source>
        <dbReference type="ARBA" id="ARBA00022741"/>
    </source>
</evidence>
<dbReference type="GO" id="GO:0044423">
    <property type="term" value="C:virion component"/>
    <property type="evidence" value="ECO:0007669"/>
    <property type="project" value="UniProtKB-KW"/>
</dbReference>
<evidence type="ECO:0000256" key="15">
    <source>
        <dbReference type="ARBA" id="ARBA00023268"/>
    </source>
</evidence>
<accession>D8WJ42</accession>
<keyword evidence="25" id="KW-1185">Reference proteome</keyword>
<dbReference type="EC" id="3.6.1.-" evidence="21"/>
<dbReference type="PIRSF" id="PIRSF000830">
    <property type="entry name" value="RNA_pol_ParamyxoV"/>
    <property type="match status" value="1"/>
</dbReference>
<evidence type="ECO:0000256" key="7">
    <source>
        <dbReference type="ARBA" id="ARBA00022691"/>
    </source>
</evidence>
<evidence type="ECO:0000256" key="17">
    <source>
        <dbReference type="ARBA" id="ARBA00024499"/>
    </source>
</evidence>
<dbReference type="GO" id="GO:0030430">
    <property type="term" value="C:host cell cytoplasm"/>
    <property type="evidence" value="ECO:0007669"/>
    <property type="project" value="UniProtKB-SubCell"/>
</dbReference>
<dbReference type="KEGG" id="vg:20964370"/>
<organism evidence="24 25">
    <name type="scientific">Tuhoko virus 3</name>
    <dbReference type="NCBI Taxonomy" id="798074"/>
    <lineage>
        <taxon>Viruses</taxon>
        <taxon>Riboviria</taxon>
        <taxon>Orthornavirae</taxon>
        <taxon>Negarnaviricota</taxon>
        <taxon>Haploviricotina</taxon>
        <taxon>Monjiviricetes</taxon>
        <taxon>Mononegavirales</taxon>
        <taxon>Paramyxoviridae</taxon>
        <taxon>Rubulavirinae</taxon>
        <taxon>Pararubulavirus</taxon>
        <taxon>Pararubulavirus hongkongi</taxon>
    </lineage>
</organism>
<evidence type="ECO:0000256" key="2">
    <source>
        <dbReference type="ARBA" id="ARBA00007934"/>
    </source>
</evidence>
<keyword evidence="8 21" id="KW-0548">Nucleotidyltransferase</keyword>
<evidence type="ECO:0000256" key="6">
    <source>
        <dbReference type="ARBA" id="ARBA00022679"/>
    </source>
</evidence>
<reference evidence="24 25" key="1">
    <citation type="journal article" date="2010" name="Virology">
        <title>Identification and complete genome analysis of three novel paramyxoviruses, Tuhoko virus 1, 2 and 3, in fruit bats from China.</title>
        <authorList>
            <person name="Lau S.K."/>
            <person name="Woo P.C."/>
            <person name="Wong B.H."/>
            <person name="Wong A.Y."/>
            <person name="Tsoi H.W."/>
            <person name="Wang M."/>
            <person name="Lee P."/>
            <person name="Xu H."/>
            <person name="Poon R.W."/>
            <person name="Guo R."/>
            <person name="Li K.S."/>
            <person name="Chan K.H."/>
            <person name="Zheng B.J."/>
            <person name="Yuen K.Y."/>
        </authorList>
    </citation>
    <scope>NUCLEOTIDE SEQUENCE [LARGE SCALE GENOMIC DNA]</scope>
</reference>
<dbReference type="RefSeq" id="YP_009094080.1">
    <property type="nucleotide sequence ID" value="NC_025350.1"/>
</dbReference>
<keyword evidence="15" id="KW-0511">Multifunctional enzyme</keyword>
<dbReference type="InterPro" id="IPR026890">
    <property type="entry name" value="Mononeg_mRNAcap"/>
</dbReference>
<comment type="catalytic activity">
    <reaction evidence="19">
        <text>a 5'-end (5'-triphosphoguanosine)-adenylyl-adenylyl-cytidylyl-adenosine in mRNA + 2 S-adenosyl-L-methionine = a 5'-end (N(7)-methyl 5'-triphosphoguanosine)-(2'-O-methyladenylyl)-adenylyl-cytidylyl-adenosine in mRNA + 2 S-adenosyl-L-homocysteine + H(+)</text>
        <dbReference type="Rhea" id="RHEA:65376"/>
        <dbReference type="Rhea" id="RHEA-COMP:16797"/>
        <dbReference type="Rhea" id="RHEA-COMP:16798"/>
        <dbReference type="ChEBI" id="CHEBI:15378"/>
        <dbReference type="ChEBI" id="CHEBI:57856"/>
        <dbReference type="ChEBI" id="CHEBI:59789"/>
        <dbReference type="ChEBI" id="CHEBI:156483"/>
        <dbReference type="ChEBI" id="CHEBI:156484"/>
        <dbReference type="EC" id="2.1.1.375"/>
    </reaction>
</comment>
<evidence type="ECO:0000256" key="13">
    <source>
        <dbReference type="ARBA" id="ARBA00022953"/>
    </source>
</evidence>
<dbReference type="GO" id="GO:0005524">
    <property type="term" value="F:ATP binding"/>
    <property type="evidence" value="ECO:0007669"/>
    <property type="project" value="UniProtKB-KW"/>
</dbReference>
<dbReference type="PROSITE" id="PS51590">
    <property type="entry name" value="SAM_MT_MNV_L"/>
    <property type="match status" value="1"/>
</dbReference>
<feature type="domain" description="RdRp catalytic" evidence="22">
    <location>
        <begin position="666"/>
        <end position="850"/>
    </location>
</feature>
<keyword evidence="7 21" id="KW-0949">S-adenosyl-L-methionine</keyword>
<dbReference type="GO" id="GO:0004482">
    <property type="term" value="F:mRNA 5'-cap (guanine-N7-)-methyltransferase activity"/>
    <property type="evidence" value="ECO:0007669"/>
    <property type="project" value="InterPro"/>
</dbReference>
<keyword evidence="3 21" id="KW-0696">RNA-directed RNA polymerase</keyword>
<evidence type="ECO:0000256" key="12">
    <source>
        <dbReference type="ARBA" id="ARBA00022844"/>
    </source>
</evidence>
<gene>
    <name evidence="24" type="primary">L</name>
</gene>
<dbReference type="NCBIfam" id="TIGR04198">
    <property type="entry name" value="paramyx_RNAcap"/>
    <property type="match status" value="1"/>
</dbReference>
<keyword evidence="5 21" id="KW-0507">mRNA processing</keyword>
<evidence type="ECO:0000256" key="3">
    <source>
        <dbReference type="ARBA" id="ARBA00022484"/>
    </source>
</evidence>
<dbReference type="GO" id="GO:0003968">
    <property type="term" value="F:RNA-directed RNA polymerase activity"/>
    <property type="evidence" value="ECO:0007669"/>
    <property type="project" value="UniProtKB-KW"/>
</dbReference>
<dbReference type="Pfam" id="PF00946">
    <property type="entry name" value="Mononeg_RNA_pol"/>
    <property type="match status" value="1"/>
</dbReference>
<comment type="catalytic activity">
    <reaction evidence="20 21">
        <text>GTP + H2O = GDP + phosphate + H(+)</text>
        <dbReference type="Rhea" id="RHEA:19669"/>
        <dbReference type="ChEBI" id="CHEBI:15377"/>
        <dbReference type="ChEBI" id="CHEBI:15378"/>
        <dbReference type="ChEBI" id="CHEBI:37565"/>
        <dbReference type="ChEBI" id="CHEBI:43474"/>
        <dbReference type="ChEBI" id="CHEBI:58189"/>
    </reaction>
</comment>
<comment type="catalytic activity">
    <reaction evidence="17 21">
        <text>a 5'-end (5'-triphosphoguanosine)-(2'-O-methyladenylyl)-adenylyl-cytidylyl-adenosine in mRNA + S-adenosyl-L-methionine = a 5'-end (N(7)-methyl 5'-triphosphoguanosine)-(2'-O-methyladenylyl)-adenylyl-cytidylyl-adenosine in mRNA + S-adenosyl-L-homocysteine</text>
        <dbReference type="Rhea" id="RHEA:65440"/>
        <dbReference type="Rhea" id="RHEA-COMP:16798"/>
        <dbReference type="Rhea" id="RHEA-COMP:16801"/>
        <dbReference type="ChEBI" id="CHEBI:57856"/>
        <dbReference type="ChEBI" id="CHEBI:59789"/>
        <dbReference type="ChEBI" id="CHEBI:156482"/>
        <dbReference type="ChEBI" id="CHEBI:156483"/>
    </reaction>
</comment>
<keyword evidence="10" id="KW-0378">Hydrolase</keyword>
<dbReference type="GeneID" id="20964370"/>
<keyword evidence="11 21" id="KW-0067">ATP-binding</keyword>
<comment type="subcellular location">
    <subcellularLocation>
        <location evidence="21">Virion</location>
    </subcellularLocation>
    <subcellularLocation>
        <location evidence="21">Host cytoplasm</location>
    </subcellularLocation>
</comment>
<dbReference type="Pfam" id="PF14318">
    <property type="entry name" value="Mononeg_mRNAcap"/>
    <property type="match status" value="1"/>
</dbReference>
<keyword evidence="4 21" id="KW-0489">Methyltransferase</keyword>
<evidence type="ECO:0000256" key="1">
    <source>
        <dbReference type="ARBA" id="ARBA00003132"/>
    </source>
</evidence>
<dbReference type="EMBL" id="GU128082">
    <property type="protein sequence ID" value="ADI80729.1"/>
    <property type="molecule type" value="Viral_cRNA"/>
</dbReference>
<keyword evidence="9 21" id="KW-0547">Nucleotide-binding</keyword>
<evidence type="ECO:0000256" key="16">
    <source>
        <dbReference type="ARBA" id="ARBA00024494"/>
    </source>
</evidence>
<evidence type="ECO:0000256" key="18">
    <source>
        <dbReference type="ARBA" id="ARBA00047332"/>
    </source>
</evidence>
<evidence type="ECO:0000256" key="19">
    <source>
        <dbReference type="ARBA" id="ARBA00047370"/>
    </source>
</evidence>
<dbReference type="EC" id="2.7.7.88" evidence="21"/>
<keyword evidence="14 21" id="KW-0506">mRNA capping</keyword>
<comment type="catalytic activity">
    <reaction evidence="16">
        <text>a 5'-end triphospho-adenylyl-adenylyl-cytidylyl-adenosine in mRNA + GDP + H(+) = a 5'-end (5'-triphosphoguanosine)-adenylyl-adenylyl-cytidylyl-adenosine in mRNA + diphosphate</text>
        <dbReference type="Rhea" id="RHEA:65436"/>
        <dbReference type="Rhea" id="RHEA-COMP:16797"/>
        <dbReference type="Rhea" id="RHEA-COMP:16799"/>
        <dbReference type="ChEBI" id="CHEBI:15378"/>
        <dbReference type="ChEBI" id="CHEBI:33019"/>
        <dbReference type="ChEBI" id="CHEBI:58189"/>
        <dbReference type="ChEBI" id="CHEBI:156484"/>
        <dbReference type="ChEBI" id="CHEBI:156503"/>
        <dbReference type="EC" id="2.7.7.88"/>
    </reaction>
</comment>
<comment type="function">
    <text evidence="1 21">RNA-directed RNA polymerase that catalyzes the replication of viral genomic RNA. The template is composed of the viral RNA tightly encapsidated by the nucleoprotein (N). The replicase mode is dependent on intracellular N protein concentration. In this mode, the polymerase replicates the whole viral genome without recognizing transcriptional signals, and the replicated genome is not caped or polyadenylated.</text>
</comment>
<evidence type="ECO:0000259" key="22">
    <source>
        <dbReference type="PROSITE" id="PS50526"/>
    </source>
</evidence>
<proteinExistence type="inferred from homology"/>
<comment type="function">
    <text evidence="21">RNA-directed RNA polymerase that catalyzes the transcription of viral mRNAs, their capping and polyadenylation. The template is composed of the viral RNA tightly encapsidated by the nucleoprotein (N). The viral polymerase binds to the genomic RNA at the 3' leader promoter, and transcribes subsequently all viral mRNAs with a decreasing efficiency. The first gene is the most transcribed, and the last the least transcribed. The viral phosphoprotein acts as a processivity factor. Capping is concomitant with initiation of mRNA transcription. Indeed, a GDP polyribonucleotidyl transferase (PRNTase) adds the cap structure when the nascent RNA chain length has reached few nucleotides. Ribose 2'-O methylation of viral mRNA cap precedes and facilitates subsequent guanine-N-7 methylation, both activities being carried by the viral polymerase. Polyadenylation of mRNAs occur by a stuttering mechanism at a slipery stop site present at the end viral genes. After finishing transcription of a mRNA, the polymerase can resume transcription of the downstream gene.</text>
</comment>
<evidence type="ECO:0000256" key="10">
    <source>
        <dbReference type="ARBA" id="ARBA00022801"/>
    </source>
</evidence>
<evidence type="ECO:0000256" key="14">
    <source>
        <dbReference type="ARBA" id="ARBA00023042"/>
    </source>
</evidence>
<dbReference type="InterPro" id="IPR025786">
    <property type="entry name" value="Mononega_L_MeTrfase"/>
</dbReference>
<dbReference type="InterPro" id="IPR014023">
    <property type="entry name" value="Mononeg_RNA_pol_cat"/>
</dbReference>